<feature type="transmembrane region" description="Helical" evidence="14">
    <location>
        <begin position="166"/>
        <end position="188"/>
    </location>
</feature>
<sequence length="343" mass="40171">DYRVNIFLRQQWNDPRLAYNEYPDDSLDLDPSMLDSIWKPDLFFANEKGAHFHEITTDNKLLRISRNGNVLYSIRITLTLACPMDLKNFPMDVQTCIMQLESFGYTMNDLIFEWQEQGAVQVADGLTLPQFILKEEKDLRYCTKHYNTGKFTCIEARFHLERQMGYYLIQMYIPSLLIVILSWISFWINMDAAPAPIDIWMAVCLLFVFSALLEYAAVNFVSRQHKELLRFRRKRRHHKSPMLNLFQDDEGGEGRFNFSAYGMGPACLQAKDGISVKGANNNNTTNPPPAPSKSPEEMRKLFIQRAKKIDKISRIGFPMAFLIFNMFYWIIYKIVRREDVHNK</sequence>
<keyword evidence="4 14" id="KW-0812">Transmembrane</keyword>
<name>A0AAW0GYU7_MYOGA</name>
<keyword evidence="3" id="KW-1003">Cell membrane</keyword>
<evidence type="ECO:0000256" key="10">
    <source>
        <dbReference type="ARBA" id="ARBA00023173"/>
    </source>
</evidence>
<dbReference type="GO" id="GO:0005886">
    <property type="term" value="C:plasma membrane"/>
    <property type="evidence" value="ECO:0007669"/>
    <property type="project" value="UniProtKB-SubCell"/>
</dbReference>
<dbReference type="GO" id="GO:0034707">
    <property type="term" value="C:chloride channel complex"/>
    <property type="evidence" value="ECO:0007669"/>
    <property type="project" value="UniProtKB-KW"/>
</dbReference>
<evidence type="ECO:0000259" key="16">
    <source>
        <dbReference type="Pfam" id="PF02931"/>
    </source>
</evidence>
<dbReference type="PRINTS" id="PR00252">
    <property type="entry name" value="NRIONCHANNEL"/>
</dbReference>
<keyword evidence="5" id="KW-0732">Signal</keyword>
<protein>
    <recommendedName>
        <fullName evidence="20">Glycine receptor alpha 1</fullName>
    </recommendedName>
</protein>
<keyword evidence="11" id="KW-0325">Glycoprotein</keyword>
<comment type="caution">
    <text evidence="18">The sequence shown here is derived from an EMBL/GenBank/DDBJ whole genome shotgun (WGS) entry which is preliminary data.</text>
</comment>
<keyword evidence="12" id="KW-0868">Chloride</keyword>
<keyword evidence="13 14" id="KW-0407">Ion channel</keyword>
<evidence type="ECO:0000256" key="9">
    <source>
        <dbReference type="ARBA" id="ARBA00023157"/>
    </source>
</evidence>
<evidence type="ECO:0000256" key="13">
    <source>
        <dbReference type="ARBA" id="ARBA00023303"/>
    </source>
</evidence>
<evidence type="ECO:0000256" key="7">
    <source>
        <dbReference type="ARBA" id="ARBA00023065"/>
    </source>
</evidence>
<accession>A0AAW0GYU7</accession>
<dbReference type="PRINTS" id="PR00253">
    <property type="entry name" value="GABAARECEPTR"/>
</dbReference>
<feature type="transmembrane region" description="Helical" evidence="14">
    <location>
        <begin position="315"/>
        <end position="335"/>
    </location>
</feature>
<evidence type="ECO:0000256" key="11">
    <source>
        <dbReference type="ARBA" id="ARBA00023180"/>
    </source>
</evidence>
<reference evidence="18 19" key="1">
    <citation type="journal article" date="2023" name="bioRxiv">
        <title>Conserved and derived expression patterns and positive selection on dental genes reveal complex evolutionary context of ever-growing rodent molars.</title>
        <authorList>
            <person name="Calamari Z.T."/>
            <person name="Song A."/>
            <person name="Cohen E."/>
            <person name="Akter M."/>
            <person name="Roy R.D."/>
            <person name="Hallikas O."/>
            <person name="Christensen M.M."/>
            <person name="Li P."/>
            <person name="Marangoni P."/>
            <person name="Jernvall J."/>
            <person name="Klein O.D."/>
        </authorList>
    </citation>
    <scope>NUCLEOTIDE SEQUENCE [LARGE SCALE GENOMIC DNA]</scope>
    <source>
        <strain evidence="18">V071</strain>
    </source>
</reference>
<comment type="caution">
    <text evidence="14">Lacks conserved residue(s) required for the propagation of feature annotation.</text>
</comment>
<dbReference type="Gene3D" id="2.70.170.10">
    <property type="entry name" value="Neurotransmitter-gated ion-channel ligand-binding domain"/>
    <property type="match status" value="1"/>
</dbReference>
<keyword evidence="6 14" id="KW-1133">Transmembrane helix</keyword>
<feature type="transmembrane region" description="Helical" evidence="14">
    <location>
        <begin position="200"/>
        <end position="222"/>
    </location>
</feature>
<feature type="domain" description="Neurotransmitter-gated ion-channel transmembrane" evidence="17">
    <location>
        <begin position="196"/>
        <end position="267"/>
    </location>
</feature>
<dbReference type="InterPro" id="IPR036734">
    <property type="entry name" value="Neur_chan_lig-bd_sf"/>
</dbReference>
<evidence type="ECO:0000256" key="5">
    <source>
        <dbReference type="ARBA" id="ARBA00022729"/>
    </source>
</evidence>
<dbReference type="InterPro" id="IPR036719">
    <property type="entry name" value="Neuro-gated_channel_TM_sf"/>
</dbReference>
<dbReference type="NCBIfam" id="TIGR00860">
    <property type="entry name" value="LIC"/>
    <property type="match status" value="1"/>
</dbReference>
<evidence type="ECO:0000256" key="15">
    <source>
        <dbReference type="SAM" id="MobiDB-lite"/>
    </source>
</evidence>
<keyword evidence="2 14" id="KW-0813">Transport</keyword>
<dbReference type="GO" id="GO:0004888">
    <property type="term" value="F:transmembrane signaling receptor activity"/>
    <property type="evidence" value="ECO:0007669"/>
    <property type="project" value="InterPro"/>
</dbReference>
<evidence type="ECO:0000313" key="19">
    <source>
        <dbReference type="Proteomes" id="UP001488838"/>
    </source>
</evidence>
<evidence type="ECO:0000256" key="3">
    <source>
        <dbReference type="ARBA" id="ARBA00022475"/>
    </source>
</evidence>
<keyword evidence="19" id="KW-1185">Reference proteome</keyword>
<dbReference type="FunFam" id="2.70.170.10:FF:000014">
    <property type="entry name" value="Glycine receptor subunit beta"/>
    <property type="match status" value="1"/>
</dbReference>
<dbReference type="InterPro" id="IPR038050">
    <property type="entry name" value="Neuro_actylchol_rec"/>
</dbReference>
<dbReference type="Gene3D" id="1.20.58.390">
    <property type="entry name" value="Neurotransmitter-gated ion-channel transmembrane domain"/>
    <property type="match status" value="2"/>
</dbReference>
<evidence type="ECO:0000256" key="1">
    <source>
        <dbReference type="ARBA" id="ARBA00004651"/>
    </source>
</evidence>
<evidence type="ECO:0000256" key="8">
    <source>
        <dbReference type="ARBA" id="ARBA00023136"/>
    </source>
</evidence>
<feature type="region of interest" description="Disordered" evidence="15">
    <location>
        <begin position="277"/>
        <end position="296"/>
    </location>
</feature>
<comment type="similarity">
    <text evidence="14">Belongs to the ligand-gated ion channel (TC 1.A.9) family.</text>
</comment>
<dbReference type="GO" id="GO:0005254">
    <property type="term" value="F:chloride channel activity"/>
    <property type="evidence" value="ECO:0007669"/>
    <property type="project" value="UniProtKB-KW"/>
</dbReference>
<organism evidence="18 19">
    <name type="scientific">Myodes glareolus</name>
    <name type="common">Bank vole</name>
    <name type="synonym">Clethrionomys glareolus</name>
    <dbReference type="NCBI Taxonomy" id="447135"/>
    <lineage>
        <taxon>Eukaryota</taxon>
        <taxon>Metazoa</taxon>
        <taxon>Chordata</taxon>
        <taxon>Craniata</taxon>
        <taxon>Vertebrata</taxon>
        <taxon>Euteleostomi</taxon>
        <taxon>Mammalia</taxon>
        <taxon>Eutheria</taxon>
        <taxon>Euarchontoglires</taxon>
        <taxon>Glires</taxon>
        <taxon>Rodentia</taxon>
        <taxon>Myomorpha</taxon>
        <taxon>Muroidea</taxon>
        <taxon>Cricetidae</taxon>
        <taxon>Arvicolinae</taxon>
        <taxon>Myodes</taxon>
    </lineage>
</organism>
<evidence type="ECO:0008006" key="20">
    <source>
        <dbReference type="Google" id="ProtNLM"/>
    </source>
</evidence>
<dbReference type="SUPFAM" id="SSF63712">
    <property type="entry name" value="Nicotinic receptor ligand binding domain-like"/>
    <property type="match status" value="1"/>
</dbReference>
<evidence type="ECO:0000313" key="18">
    <source>
        <dbReference type="EMBL" id="KAK7795994.1"/>
    </source>
</evidence>
<dbReference type="InterPro" id="IPR006029">
    <property type="entry name" value="Neurotrans-gated_channel_TM"/>
</dbReference>
<feature type="domain" description="Neurotransmitter-gated ion-channel ligand-binding" evidence="16">
    <location>
        <begin position="2"/>
        <end position="164"/>
    </location>
</feature>
<dbReference type="SUPFAM" id="SSF90112">
    <property type="entry name" value="Neurotransmitter-gated ion-channel transmembrane pore"/>
    <property type="match status" value="1"/>
</dbReference>
<dbReference type="EMBL" id="JBBHLL010001527">
    <property type="protein sequence ID" value="KAK7795994.1"/>
    <property type="molecule type" value="Genomic_DNA"/>
</dbReference>
<keyword evidence="7 14" id="KW-0406">Ion transport</keyword>
<dbReference type="AlphaFoldDB" id="A0AAW0GYU7"/>
<keyword evidence="8 14" id="KW-0472">Membrane</keyword>
<dbReference type="InterPro" id="IPR006201">
    <property type="entry name" value="Neur_channel"/>
</dbReference>
<dbReference type="InterPro" id="IPR006202">
    <property type="entry name" value="Neur_chan_lig-bd"/>
</dbReference>
<evidence type="ECO:0000256" key="14">
    <source>
        <dbReference type="RuleBase" id="RU000687"/>
    </source>
</evidence>
<dbReference type="Pfam" id="PF02931">
    <property type="entry name" value="Neur_chan_LBD"/>
    <property type="match status" value="1"/>
</dbReference>
<dbReference type="PANTHER" id="PTHR18945">
    <property type="entry name" value="NEUROTRANSMITTER GATED ION CHANNEL"/>
    <property type="match status" value="1"/>
</dbReference>
<evidence type="ECO:0000256" key="2">
    <source>
        <dbReference type="ARBA" id="ARBA00022448"/>
    </source>
</evidence>
<dbReference type="Proteomes" id="UP001488838">
    <property type="component" value="Unassembled WGS sequence"/>
</dbReference>
<evidence type="ECO:0000256" key="6">
    <source>
        <dbReference type="ARBA" id="ARBA00022989"/>
    </source>
</evidence>
<proteinExistence type="inferred from homology"/>
<feature type="non-terminal residue" evidence="18">
    <location>
        <position position="1"/>
    </location>
</feature>
<dbReference type="PROSITE" id="PS00236">
    <property type="entry name" value="NEUROTR_ION_CHANNEL"/>
    <property type="match status" value="1"/>
</dbReference>
<comment type="subcellular location">
    <subcellularLocation>
        <location evidence="1">Cell membrane</location>
        <topology evidence="1">Multi-pass membrane protein</topology>
    </subcellularLocation>
</comment>
<dbReference type="InterPro" id="IPR006028">
    <property type="entry name" value="GABAA/Glycine_rcpt"/>
</dbReference>
<evidence type="ECO:0000256" key="4">
    <source>
        <dbReference type="ARBA" id="ARBA00022692"/>
    </source>
</evidence>
<feature type="domain" description="Neurotransmitter-gated ion-channel transmembrane" evidence="17">
    <location>
        <begin position="171"/>
        <end position="195"/>
    </location>
</feature>
<keyword evidence="9" id="KW-1015">Disulfide bond</keyword>
<evidence type="ECO:0000256" key="12">
    <source>
        <dbReference type="ARBA" id="ARBA00023214"/>
    </source>
</evidence>
<evidence type="ECO:0000259" key="17">
    <source>
        <dbReference type="Pfam" id="PF02932"/>
    </source>
</evidence>
<keyword evidence="10" id="KW-0869">Chloride channel</keyword>
<gene>
    <name evidence="18" type="ORF">U0070_019278</name>
</gene>
<dbReference type="Pfam" id="PF02932">
    <property type="entry name" value="Neur_chan_memb"/>
    <property type="match status" value="2"/>
</dbReference>
<dbReference type="InterPro" id="IPR018000">
    <property type="entry name" value="Neurotransmitter_ion_chnl_CS"/>
</dbReference>
<dbReference type="GO" id="GO:0005230">
    <property type="term" value="F:extracellular ligand-gated monoatomic ion channel activity"/>
    <property type="evidence" value="ECO:0007669"/>
    <property type="project" value="InterPro"/>
</dbReference>